<dbReference type="Proteomes" id="UP000094764">
    <property type="component" value="Unassembled WGS sequence"/>
</dbReference>
<evidence type="ECO:0000313" key="2">
    <source>
        <dbReference type="Proteomes" id="UP000094764"/>
    </source>
</evidence>
<dbReference type="EMBL" id="MIKB01000015">
    <property type="protein sequence ID" value="OEG15612.1"/>
    <property type="molecule type" value="Genomic_DNA"/>
</dbReference>
<dbReference type="AlphaFoldDB" id="A0A1E5GSG4"/>
<dbReference type="STRING" id="903983.BCR23_09100"/>
<dbReference type="OrthoDB" id="2365655at2"/>
<evidence type="ECO:0000313" key="1">
    <source>
        <dbReference type="EMBL" id="OEG15612.1"/>
    </source>
</evidence>
<sequence length="115" mass="13802">MKQLFDETYSENRTLWYGYFKDLEQTELIETISQIIQTDLQKSVSVFATSWIFYREQTQTDALDENVRSSIMVRLVDGQYDVHYNMSDFEFVTQQDRIALWLQQLKQHLKESSKT</sequence>
<reference evidence="2" key="1">
    <citation type="submission" date="2016-09" db="EMBL/GenBank/DDBJ databases">
        <authorList>
            <person name="Gulvik C.A."/>
        </authorList>
    </citation>
    <scope>NUCLEOTIDE SEQUENCE [LARGE SCALE GENOMIC DNA]</scope>
    <source>
        <strain evidence="2">LMG 26306</strain>
    </source>
</reference>
<proteinExistence type="predicted"/>
<organism evidence="1 2">
    <name type="scientific">Enterococcus quebecensis</name>
    <dbReference type="NCBI Taxonomy" id="903983"/>
    <lineage>
        <taxon>Bacteria</taxon>
        <taxon>Bacillati</taxon>
        <taxon>Bacillota</taxon>
        <taxon>Bacilli</taxon>
        <taxon>Lactobacillales</taxon>
        <taxon>Enterococcaceae</taxon>
        <taxon>Enterococcus</taxon>
    </lineage>
</organism>
<keyword evidence="2" id="KW-1185">Reference proteome</keyword>
<gene>
    <name evidence="1" type="ORF">BCR23_09100</name>
</gene>
<accession>A0A1E5GSG4</accession>
<comment type="caution">
    <text evidence="1">The sequence shown here is derived from an EMBL/GenBank/DDBJ whole genome shotgun (WGS) entry which is preliminary data.</text>
</comment>
<protein>
    <submittedName>
        <fullName evidence="1">Uncharacterized protein</fullName>
    </submittedName>
</protein>
<dbReference type="RefSeq" id="WP_069635481.1">
    <property type="nucleotide sequence ID" value="NZ_JXKZ01000006.1"/>
</dbReference>
<dbReference type="PATRIC" id="fig|903983.4.peg.2436"/>
<name>A0A1E5GSG4_9ENTE</name>